<evidence type="ECO:0000256" key="2">
    <source>
        <dbReference type="ARBA" id="ARBA00022801"/>
    </source>
</evidence>
<dbReference type="AlphaFoldDB" id="F8FP28"/>
<dbReference type="CDD" id="cd10917">
    <property type="entry name" value="CE4_NodB_like_6s_7s"/>
    <property type="match status" value="1"/>
</dbReference>
<feature type="domain" description="NodB homology" evidence="4">
    <location>
        <begin position="116"/>
        <end position="299"/>
    </location>
</feature>
<feature type="region of interest" description="Disordered" evidence="3">
    <location>
        <begin position="58"/>
        <end position="114"/>
    </location>
</feature>
<dbReference type="EMBL" id="CP002869">
    <property type="protein sequence ID" value="AEI45807.1"/>
    <property type="molecule type" value="Genomic_DNA"/>
</dbReference>
<dbReference type="GO" id="GO:0016020">
    <property type="term" value="C:membrane"/>
    <property type="evidence" value="ECO:0007669"/>
    <property type="project" value="TreeGrafter"/>
</dbReference>
<keyword evidence="2" id="KW-0378">Hydrolase</keyword>
<organism evidence="5 6">
    <name type="scientific">Paenibacillus mucilaginosus (strain KNP414)</name>
    <dbReference type="NCBI Taxonomy" id="1036673"/>
    <lineage>
        <taxon>Bacteria</taxon>
        <taxon>Bacillati</taxon>
        <taxon>Bacillota</taxon>
        <taxon>Bacilli</taxon>
        <taxon>Bacillales</taxon>
        <taxon>Paenibacillaceae</taxon>
        <taxon>Paenibacillus</taxon>
    </lineage>
</organism>
<sequence>MTKPPASPRSALALPLFGAAALLLSGLYTAYSLYPRPAALTKAETAAPGVSLLQELPTETSDGRAGGDEALPDPDLPRPEPQGPELQGPELPGLQPPPPVLPSVPEDQPASPAGMKRAALTFDDGPDSRYTPLILDILKAHNVKATFFVVGRQAEKHPEVLRRIAEEGHLIGNHSWDHANLSKLSEAQILADIAAGDEAIRKITGSAPVPFRAPYGAVSPAVRRALETLGRPLVGWTVDTRDWAGTPAEEIRDCVTRGLQPGGIVLMHSFGGRSGSLGNTVEALPSMIEALQGDGYTLVTADEL</sequence>
<dbReference type="PROSITE" id="PS51677">
    <property type="entry name" value="NODB"/>
    <property type="match status" value="1"/>
</dbReference>
<evidence type="ECO:0000259" key="4">
    <source>
        <dbReference type="PROSITE" id="PS51677"/>
    </source>
</evidence>
<evidence type="ECO:0000256" key="3">
    <source>
        <dbReference type="SAM" id="MobiDB-lite"/>
    </source>
</evidence>
<dbReference type="PATRIC" id="fig|1036673.3.peg.6811"/>
<dbReference type="RefSeq" id="WP_013920948.1">
    <property type="nucleotide sequence ID" value="NC_015690.1"/>
</dbReference>
<dbReference type="KEGG" id="pms:KNP414_07297"/>
<dbReference type="PANTHER" id="PTHR10587:SF133">
    <property type="entry name" value="CHITIN DEACETYLASE 1-RELATED"/>
    <property type="match status" value="1"/>
</dbReference>
<evidence type="ECO:0000256" key="1">
    <source>
        <dbReference type="ARBA" id="ARBA00022723"/>
    </source>
</evidence>
<reference evidence="5 6" key="2">
    <citation type="journal article" date="2013" name="Genome Announc.">
        <title>Genome Sequence of Growth-Improving Paenibacillus mucilaginosus Strain KNP414.</title>
        <authorList>
            <person name="Lu J.J."/>
            <person name="Wang J.F."/>
            <person name="Hu X.F."/>
        </authorList>
    </citation>
    <scope>NUCLEOTIDE SEQUENCE [LARGE SCALE GENOMIC DNA]</scope>
    <source>
        <strain evidence="5 6">KNP414</strain>
    </source>
</reference>
<feature type="compositionally biased region" description="Low complexity" evidence="3">
    <location>
        <begin position="83"/>
        <end position="93"/>
    </location>
</feature>
<dbReference type="GO" id="GO:0005975">
    <property type="term" value="P:carbohydrate metabolic process"/>
    <property type="evidence" value="ECO:0007669"/>
    <property type="project" value="InterPro"/>
</dbReference>
<dbReference type="HOGENOM" id="CLU_021264_2_2_9"/>
<protein>
    <submittedName>
        <fullName evidence="5">Polysaccharide deacetylase</fullName>
    </submittedName>
</protein>
<dbReference type="InterPro" id="IPR050248">
    <property type="entry name" value="Polysacc_deacetylase_ArnD"/>
</dbReference>
<dbReference type="InterPro" id="IPR011330">
    <property type="entry name" value="Glyco_hydro/deAcase_b/a-brl"/>
</dbReference>
<accession>F8FP28</accession>
<dbReference type="SUPFAM" id="SSF88713">
    <property type="entry name" value="Glycoside hydrolase/deacetylase"/>
    <property type="match status" value="1"/>
</dbReference>
<dbReference type="Proteomes" id="UP000006620">
    <property type="component" value="Chromosome"/>
</dbReference>
<dbReference type="PANTHER" id="PTHR10587">
    <property type="entry name" value="GLYCOSYL TRANSFERASE-RELATED"/>
    <property type="match status" value="1"/>
</dbReference>
<evidence type="ECO:0000313" key="5">
    <source>
        <dbReference type="EMBL" id="AEI45807.1"/>
    </source>
</evidence>
<dbReference type="GO" id="GO:0016810">
    <property type="term" value="F:hydrolase activity, acting on carbon-nitrogen (but not peptide) bonds"/>
    <property type="evidence" value="ECO:0007669"/>
    <property type="project" value="InterPro"/>
</dbReference>
<dbReference type="GO" id="GO:0046872">
    <property type="term" value="F:metal ion binding"/>
    <property type="evidence" value="ECO:0007669"/>
    <property type="project" value="UniProtKB-KW"/>
</dbReference>
<dbReference type="InterPro" id="IPR002509">
    <property type="entry name" value="NODB_dom"/>
</dbReference>
<gene>
    <name evidence="5" type="ordered locus">KNP414_07297</name>
</gene>
<dbReference type="Gene3D" id="3.20.20.370">
    <property type="entry name" value="Glycoside hydrolase/deacetylase"/>
    <property type="match status" value="1"/>
</dbReference>
<name>F8FP28_PAEMK</name>
<keyword evidence="1" id="KW-0479">Metal-binding</keyword>
<dbReference type="Pfam" id="PF01522">
    <property type="entry name" value="Polysacc_deac_1"/>
    <property type="match status" value="1"/>
</dbReference>
<reference evidence="6" key="1">
    <citation type="submission" date="2011-06" db="EMBL/GenBank/DDBJ databases">
        <title>Complete genome sequence of Paenibacillus mucilaginosus KNP414.</title>
        <authorList>
            <person name="Wang J."/>
            <person name="Hu S."/>
            <person name="Hu X."/>
            <person name="Zhang B."/>
            <person name="Dong D."/>
            <person name="Zhang S."/>
            <person name="Zhao K."/>
            <person name="Wu D."/>
        </authorList>
    </citation>
    <scope>NUCLEOTIDE SEQUENCE [LARGE SCALE GENOMIC DNA]</scope>
    <source>
        <strain evidence="6">KNP414</strain>
    </source>
</reference>
<evidence type="ECO:0000313" key="6">
    <source>
        <dbReference type="Proteomes" id="UP000006620"/>
    </source>
</evidence>
<proteinExistence type="predicted"/>